<keyword evidence="3" id="KW-1185">Reference proteome</keyword>
<reference evidence="2 3" key="1">
    <citation type="submission" date="2019-05" db="EMBL/GenBank/DDBJ databases">
        <title>Dyadobacter AR-3-8 sp. nov., isolated from arctic soil.</title>
        <authorList>
            <person name="Chaudhary D.K."/>
        </authorList>
    </citation>
    <scope>NUCLEOTIDE SEQUENCE [LARGE SCALE GENOMIC DNA]</scope>
    <source>
        <strain evidence="2 3">AR-3-8</strain>
    </source>
</reference>
<proteinExistence type="predicted"/>
<accession>A0A4V6BIK4</accession>
<protein>
    <recommendedName>
        <fullName evidence="1">DUF7678 domain-containing protein</fullName>
    </recommendedName>
</protein>
<dbReference type="Proteomes" id="UP000304900">
    <property type="component" value="Unassembled WGS sequence"/>
</dbReference>
<gene>
    <name evidence="2" type="ORF">FDK13_19350</name>
</gene>
<evidence type="ECO:0000313" key="3">
    <source>
        <dbReference type="Proteomes" id="UP000304900"/>
    </source>
</evidence>
<dbReference type="OrthoDB" id="1669335at2"/>
<dbReference type="Pfam" id="PF24726">
    <property type="entry name" value="DUF7678"/>
    <property type="match status" value="1"/>
</dbReference>
<dbReference type="AlphaFoldDB" id="A0A4V6BIK4"/>
<comment type="caution">
    <text evidence="2">The sequence shown here is derived from an EMBL/GenBank/DDBJ whole genome shotgun (WGS) entry which is preliminary data.</text>
</comment>
<dbReference type="InterPro" id="IPR056095">
    <property type="entry name" value="DUF7678"/>
</dbReference>
<sequence>MVMQKMSRKNVRLTDFQIKRLQQLSELDGSDPVDHVNKAIDEYLKNQKLDLTSPKEADIVAEFKERLDEPTIAGALWVSGIVDQYEFSALILNNVTKLGIDKGRISKLAIWDPVLRESTNNFIKSCIVNYDRGWDIRPSKIALPYYNKVKLLLDSSMHKFVQKRIYR</sequence>
<organism evidence="2 3">
    <name type="scientific">Dyadobacter frigoris</name>
    <dbReference type="NCBI Taxonomy" id="2576211"/>
    <lineage>
        <taxon>Bacteria</taxon>
        <taxon>Pseudomonadati</taxon>
        <taxon>Bacteroidota</taxon>
        <taxon>Cytophagia</taxon>
        <taxon>Cytophagales</taxon>
        <taxon>Spirosomataceae</taxon>
        <taxon>Dyadobacter</taxon>
    </lineage>
</organism>
<feature type="domain" description="DUF7678" evidence="1">
    <location>
        <begin position="77"/>
        <end position="149"/>
    </location>
</feature>
<name>A0A4V6BIK4_9BACT</name>
<evidence type="ECO:0000259" key="1">
    <source>
        <dbReference type="Pfam" id="PF24726"/>
    </source>
</evidence>
<evidence type="ECO:0000313" key="2">
    <source>
        <dbReference type="EMBL" id="TKT90693.1"/>
    </source>
</evidence>
<dbReference type="EMBL" id="SZVO01000009">
    <property type="protein sequence ID" value="TKT90693.1"/>
    <property type="molecule type" value="Genomic_DNA"/>
</dbReference>